<dbReference type="Proteomes" id="UP000256328">
    <property type="component" value="Unassembled WGS sequence"/>
</dbReference>
<reference evidence="8 9" key="1">
    <citation type="journal article" date="2018" name="IMA Fungus">
        <title>IMA Genome-F 9: Draft genome sequence of Annulohypoxylon stygium, Aspergillus mulundensis, Berkeleyomyces basicola (syn. Thielaviopsis basicola), Ceratocystis smalleyi, two Cercospora beticola strains, Coleophoma cylindrospora, Fusarium fracticaudum, Phialophora cf. hyalina, and Morchella septimelata.</title>
        <authorList>
            <person name="Wingfield B.D."/>
            <person name="Bills G.F."/>
            <person name="Dong Y."/>
            <person name="Huang W."/>
            <person name="Nel W.J."/>
            <person name="Swalarsk-Parry B.S."/>
            <person name="Vaghefi N."/>
            <person name="Wilken P.M."/>
            <person name="An Z."/>
            <person name="de Beer Z.W."/>
            <person name="De Vos L."/>
            <person name="Chen L."/>
            <person name="Duong T.A."/>
            <person name="Gao Y."/>
            <person name="Hammerbacher A."/>
            <person name="Kikkert J.R."/>
            <person name="Li Y."/>
            <person name="Li H."/>
            <person name="Li K."/>
            <person name="Li Q."/>
            <person name="Liu X."/>
            <person name="Ma X."/>
            <person name="Naidoo K."/>
            <person name="Pethybridge S.J."/>
            <person name="Sun J."/>
            <person name="Steenkamp E.T."/>
            <person name="van der Nest M.A."/>
            <person name="van Wyk S."/>
            <person name="Wingfield M.J."/>
            <person name="Xiong C."/>
            <person name="Yue Q."/>
            <person name="Zhang X."/>
        </authorList>
    </citation>
    <scope>NUCLEOTIDE SEQUENCE [LARGE SCALE GENOMIC DNA]</scope>
    <source>
        <strain evidence="8 9">BP5796</strain>
    </source>
</reference>
<dbReference type="EMBL" id="PDLN01000008">
    <property type="protein sequence ID" value="RDW77886.1"/>
    <property type="molecule type" value="Genomic_DNA"/>
</dbReference>
<keyword evidence="3" id="KW-0862">Zinc</keyword>
<feature type="region of interest" description="Disordered" evidence="6">
    <location>
        <begin position="1"/>
        <end position="61"/>
    </location>
</feature>
<evidence type="ECO:0000256" key="5">
    <source>
        <dbReference type="SAM" id="Coils"/>
    </source>
</evidence>
<keyword evidence="2 4" id="KW-0863">Zinc-finger</keyword>
<dbReference type="Pfam" id="PF00628">
    <property type="entry name" value="PHD"/>
    <property type="match status" value="1"/>
</dbReference>
<dbReference type="Gene3D" id="3.30.40.10">
    <property type="entry name" value="Zinc/RING finger domain, C3HC4 (zinc finger)"/>
    <property type="match status" value="1"/>
</dbReference>
<evidence type="ECO:0000259" key="7">
    <source>
        <dbReference type="PROSITE" id="PS50016"/>
    </source>
</evidence>
<keyword evidence="9" id="KW-1185">Reference proteome</keyword>
<evidence type="ECO:0000313" key="8">
    <source>
        <dbReference type="EMBL" id="RDW77886.1"/>
    </source>
</evidence>
<feature type="compositionally biased region" description="Low complexity" evidence="6">
    <location>
        <begin position="51"/>
        <end position="61"/>
    </location>
</feature>
<dbReference type="PROSITE" id="PS01359">
    <property type="entry name" value="ZF_PHD_1"/>
    <property type="match status" value="1"/>
</dbReference>
<feature type="coiled-coil region" evidence="5">
    <location>
        <begin position="299"/>
        <end position="360"/>
    </location>
</feature>
<feature type="compositionally biased region" description="Polar residues" evidence="6">
    <location>
        <begin position="197"/>
        <end position="207"/>
    </location>
</feature>
<organism evidence="8 9">
    <name type="scientific">Coleophoma crateriformis</name>
    <dbReference type="NCBI Taxonomy" id="565419"/>
    <lineage>
        <taxon>Eukaryota</taxon>
        <taxon>Fungi</taxon>
        <taxon>Dikarya</taxon>
        <taxon>Ascomycota</taxon>
        <taxon>Pezizomycotina</taxon>
        <taxon>Leotiomycetes</taxon>
        <taxon>Helotiales</taxon>
        <taxon>Dermateaceae</taxon>
        <taxon>Coleophoma</taxon>
    </lineage>
</organism>
<dbReference type="InterPro" id="IPR019786">
    <property type="entry name" value="Zinc_finger_PHD-type_CS"/>
</dbReference>
<evidence type="ECO:0000256" key="2">
    <source>
        <dbReference type="ARBA" id="ARBA00022771"/>
    </source>
</evidence>
<accession>A0A3D8RV85</accession>
<dbReference type="InterPro" id="IPR011011">
    <property type="entry name" value="Znf_FYVE_PHD"/>
</dbReference>
<dbReference type="InterPro" id="IPR019787">
    <property type="entry name" value="Znf_PHD-finger"/>
</dbReference>
<evidence type="ECO:0000313" key="9">
    <source>
        <dbReference type="Proteomes" id="UP000256328"/>
    </source>
</evidence>
<dbReference type="AlphaFoldDB" id="A0A3D8RV85"/>
<evidence type="ECO:0000256" key="1">
    <source>
        <dbReference type="ARBA" id="ARBA00022723"/>
    </source>
</evidence>
<dbReference type="PROSITE" id="PS50016">
    <property type="entry name" value="ZF_PHD_2"/>
    <property type="match status" value="1"/>
</dbReference>
<gene>
    <name evidence="8" type="ORF">BP5796_05738</name>
</gene>
<keyword evidence="5" id="KW-0175">Coiled coil</keyword>
<dbReference type="InterPro" id="IPR013083">
    <property type="entry name" value="Znf_RING/FYVE/PHD"/>
</dbReference>
<dbReference type="SMART" id="SM00249">
    <property type="entry name" value="PHD"/>
    <property type="match status" value="1"/>
</dbReference>
<feature type="region of interest" description="Disordered" evidence="6">
    <location>
        <begin position="232"/>
        <end position="271"/>
    </location>
</feature>
<proteinExistence type="predicted"/>
<name>A0A3D8RV85_9HELO</name>
<keyword evidence="1" id="KW-0479">Metal-binding</keyword>
<comment type="caution">
    <text evidence="8">The sequence shown here is derived from an EMBL/GenBank/DDBJ whole genome shotgun (WGS) entry which is preliminary data.</text>
</comment>
<evidence type="ECO:0000256" key="3">
    <source>
        <dbReference type="ARBA" id="ARBA00022833"/>
    </source>
</evidence>
<protein>
    <recommendedName>
        <fullName evidence="7">PHD-type domain-containing protein</fullName>
    </recommendedName>
</protein>
<dbReference type="SUPFAM" id="SSF57903">
    <property type="entry name" value="FYVE/PHD zinc finger"/>
    <property type="match status" value="1"/>
</dbReference>
<dbReference type="InterPro" id="IPR001965">
    <property type="entry name" value="Znf_PHD"/>
</dbReference>
<evidence type="ECO:0000256" key="6">
    <source>
        <dbReference type="SAM" id="MobiDB-lite"/>
    </source>
</evidence>
<feature type="domain" description="PHD-type" evidence="7">
    <location>
        <begin position="92"/>
        <end position="140"/>
    </location>
</feature>
<evidence type="ECO:0000256" key="4">
    <source>
        <dbReference type="PROSITE-ProRule" id="PRU00146"/>
    </source>
</evidence>
<dbReference type="GO" id="GO:0008270">
    <property type="term" value="F:zinc ion binding"/>
    <property type="evidence" value="ECO:0007669"/>
    <property type="project" value="UniProtKB-KW"/>
</dbReference>
<sequence length="388" mass="43024">MASSSSKRKAGEERPAKRQNNGRKGVLTRPPWTESVDTRDADADAAESMARRSSPSLSAAPDPKALWLSVLTRKELSELAAGAVWEPGDPHPQNCFVCDLADELLNCRHCPRSYHATCLDPPIQRSLAPDDWVCPACALMGIQGATHTYLLDQPYEREDARRMARVEGTAGIVDAHPEVNQEPSDSTDFQIQDNGTLQQPSAASVQAKSRESVKGKQSRTFINALNLNPRVVESSSSGHGPAGRNNLTFVAHPRSSPGTDHQPDFKKRSRYSTLPNDVDEALATINRQLEAGVHSQTILEHVTARNQALEQELQIERGKALLAARNEQSEAEVKEMKARFKDMERELGETREENRQLKIDAEKNIKKINDLEAWKLRMKAMIDGDPEV</sequence>
<dbReference type="OrthoDB" id="336088at2759"/>
<feature type="region of interest" description="Disordered" evidence="6">
    <location>
        <begin position="197"/>
        <end position="217"/>
    </location>
</feature>